<organism evidence="1">
    <name type="scientific">marine sediment metagenome</name>
    <dbReference type="NCBI Taxonomy" id="412755"/>
    <lineage>
        <taxon>unclassified sequences</taxon>
        <taxon>metagenomes</taxon>
        <taxon>ecological metagenomes</taxon>
    </lineage>
</organism>
<dbReference type="EMBL" id="LAZR01012447">
    <property type="protein sequence ID" value="KKM26796.1"/>
    <property type="molecule type" value="Genomic_DNA"/>
</dbReference>
<name>A0A0F9IGT7_9ZZZZ</name>
<gene>
    <name evidence="1" type="ORF">LCGC14_1581130</name>
</gene>
<protein>
    <submittedName>
        <fullName evidence="1">Uncharacterized protein</fullName>
    </submittedName>
</protein>
<reference evidence="1" key="1">
    <citation type="journal article" date="2015" name="Nature">
        <title>Complex archaea that bridge the gap between prokaryotes and eukaryotes.</title>
        <authorList>
            <person name="Spang A."/>
            <person name="Saw J.H."/>
            <person name="Jorgensen S.L."/>
            <person name="Zaremba-Niedzwiedzka K."/>
            <person name="Martijn J."/>
            <person name="Lind A.E."/>
            <person name="van Eijk R."/>
            <person name="Schleper C."/>
            <person name="Guy L."/>
            <person name="Ettema T.J."/>
        </authorList>
    </citation>
    <scope>NUCLEOTIDE SEQUENCE</scope>
</reference>
<dbReference type="AlphaFoldDB" id="A0A0F9IGT7"/>
<accession>A0A0F9IGT7</accession>
<evidence type="ECO:0000313" key="1">
    <source>
        <dbReference type="EMBL" id="KKM26796.1"/>
    </source>
</evidence>
<comment type="caution">
    <text evidence="1">The sequence shown here is derived from an EMBL/GenBank/DDBJ whole genome shotgun (WGS) entry which is preliminary data.</text>
</comment>
<sequence length="155" mass="17137">MAKLFPILTDWRERKAYPDYPRSVPWSFIAPHERQADRNHGQMLKRLAERGGLSPWEMLAVVTGKRIREMERTEAGFAAARPAPLKLLEAHNAEASGGTVLTLPKRVDSPTTCSSCDEPITKGQEYAMLRLPSGEMATVHGDCMRKGSSEEADGG</sequence>
<proteinExistence type="predicted"/>